<dbReference type="GO" id="GO:0016887">
    <property type="term" value="F:ATP hydrolysis activity"/>
    <property type="evidence" value="ECO:0007669"/>
    <property type="project" value="InterPro"/>
</dbReference>
<dbReference type="InterPro" id="IPR046453">
    <property type="entry name" value="GpA_ATPase"/>
</dbReference>
<reference evidence="2" key="1">
    <citation type="journal article" date="2012" name="PLoS ONE">
        <title>Theoretical Prediction and Experimental Verification of Protein-Coding Genes in Plant Pathogen Genome Agrobacterium tumefaciens Strain C58.</title>
        <authorList>
            <person name="Wang Q."/>
            <person name="Lei Y."/>
            <person name="Xu X."/>
            <person name="Wang G."/>
            <person name="Chen L.L."/>
        </authorList>
    </citation>
    <scope>NUCLEOTIDE SEQUENCE</scope>
    <source>
        <strain evidence="2">C58</strain>
    </source>
</reference>
<dbReference type="Pfam" id="PF05876">
    <property type="entry name" value="GpA_ATPase"/>
    <property type="match status" value="1"/>
</dbReference>
<proteinExistence type="predicted"/>
<name>K0Q1Y8_AGRFC</name>
<evidence type="ECO:0000259" key="1">
    <source>
        <dbReference type="Pfam" id="PF05876"/>
    </source>
</evidence>
<accession>K0Q1Y8</accession>
<sequence>MTTALATLRRAVWDSLLPPPKLRLSDWIEHTVHLPEGVSSLTGKVRLWPPQREIADAIGDSAIERVTLVKPVRVGFSMSVEHDFGCGATDFRFGYHNPGQA</sequence>
<evidence type="ECO:0000313" key="2">
    <source>
        <dbReference type="EMBL" id="DAA35253.1"/>
    </source>
</evidence>
<dbReference type="AlphaFoldDB" id="K0Q1Y8"/>
<dbReference type="EMBL" id="BK008582">
    <property type="protein sequence ID" value="DAA35253.1"/>
    <property type="molecule type" value="Genomic_DNA"/>
</dbReference>
<organism evidence="2">
    <name type="scientific">Agrobacterium fabrum (strain C58 / ATCC 33970)</name>
    <name type="common">Agrobacterium tumefaciens (strain C58)</name>
    <dbReference type="NCBI Taxonomy" id="176299"/>
    <lineage>
        <taxon>Bacteria</taxon>
        <taxon>Pseudomonadati</taxon>
        <taxon>Pseudomonadota</taxon>
        <taxon>Alphaproteobacteria</taxon>
        <taxon>Hyphomicrobiales</taxon>
        <taxon>Rhizobiaceae</taxon>
        <taxon>Rhizobium/Agrobacterium group</taxon>
        <taxon>Agrobacterium</taxon>
        <taxon>Agrobacterium tumefaciens complex</taxon>
    </lineage>
</organism>
<protein>
    <submittedName>
        <fullName evidence="2">Putative phage terminase GpA</fullName>
    </submittedName>
</protein>
<comment type="miscellaneous">
    <text evidence="2">The sequence shown here is derived from an EMBL/GenBank/DDBJ third party annotation (TPA) entry.</text>
</comment>
<feature type="domain" description="Phage terminase large subunit GpA ATPase" evidence="1">
    <location>
        <begin position="40"/>
        <end position="79"/>
    </location>
</feature>